<dbReference type="InterPro" id="IPR052169">
    <property type="entry name" value="CW_Biosynth-Accessory"/>
</dbReference>
<dbReference type="EMBL" id="ABFK02000020">
    <property type="protein sequence ID" value="EDS02462.1"/>
    <property type="molecule type" value="Genomic_DNA"/>
</dbReference>
<sequence>MEKFSKIIVLTIIGLSAAGALYVCCSHTLSHRSRTAEIDIPSKPSLPEVRRARLVFAGDLMQHTPQLTAARTPEGDFDFNASFDWVRERFRAADAAIVNLETTLSESGPYTGYPCFRSPAALAEALDSLGVDITVLANNHCCDGGSKGIRTTIRELDRHGIEHTGVFLDSSDFRARHPLRFEAGGIRFALLNYTYGTNGLPVPSGLSVNPIDTVRIAADLAAVEHDGVDCVIACMHWGNEYERRPNKVQRQLAGFLRRHGVDLIVGSHPHVVQPYEQDSNGIVLYSLGNFVSNQRKRYCDGGIVATVEVTRSPDGSLRYSLELTPVWVLTPGYRITPSEVGDTLSMPADSRLRYERFMTDTRLLLGL</sequence>
<comment type="similarity">
    <text evidence="1">Belongs to the CapA family.</text>
</comment>
<keyword evidence="4" id="KW-1185">Reference proteome</keyword>
<dbReference type="eggNOG" id="COG2843">
    <property type="taxonomic scope" value="Bacteria"/>
</dbReference>
<dbReference type="RefSeq" id="WP_004328034.1">
    <property type="nucleotide sequence ID" value="NZ_DS499577.1"/>
</dbReference>
<dbReference type="InterPro" id="IPR019079">
    <property type="entry name" value="Capsule_synth_CapA"/>
</dbReference>
<reference evidence="3" key="2">
    <citation type="submission" date="2013-09" db="EMBL/GenBank/DDBJ databases">
        <title>Draft genome sequence of Alistipes putredinis (DSM 17216).</title>
        <authorList>
            <person name="Sudarsanam P."/>
            <person name="Ley R."/>
            <person name="Guruge J."/>
            <person name="Turnbaugh P.J."/>
            <person name="Mahowald M."/>
            <person name="Liep D."/>
            <person name="Gordon J."/>
        </authorList>
    </citation>
    <scope>NUCLEOTIDE SEQUENCE</scope>
    <source>
        <strain evidence="3">DSM 17216</strain>
    </source>
</reference>
<dbReference type="SUPFAM" id="SSF56300">
    <property type="entry name" value="Metallo-dependent phosphatases"/>
    <property type="match status" value="1"/>
</dbReference>
<evidence type="ECO:0000259" key="2">
    <source>
        <dbReference type="SMART" id="SM00854"/>
    </source>
</evidence>
<dbReference type="Proteomes" id="UP000005819">
    <property type="component" value="Unassembled WGS sequence"/>
</dbReference>
<dbReference type="Gene3D" id="3.60.21.10">
    <property type="match status" value="1"/>
</dbReference>
<comment type="caution">
    <text evidence="3">The sequence shown here is derived from an EMBL/GenBank/DDBJ whole genome shotgun (WGS) entry which is preliminary data.</text>
</comment>
<dbReference type="Pfam" id="PF09587">
    <property type="entry name" value="PGA_cap"/>
    <property type="match status" value="1"/>
</dbReference>
<dbReference type="InterPro" id="IPR029052">
    <property type="entry name" value="Metallo-depent_PP-like"/>
</dbReference>
<dbReference type="PANTHER" id="PTHR33393:SF12">
    <property type="entry name" value="CAPSULE BIOSYNTHESIS PROTEIN CAPA"/>
    <property type="match status" value="1"/>
</dbReference>
<proteinExistence type="inferred from homology"/>
<gene>
    <name evidence="3" type="ORF">ALIPUT_01988</name>
</gene>
<name>B0MXX6_9BACT</name>
<reference evidence="3" key="1">
    <citation type="submission" date="2007-10" db="EMBL/GenBank/DDBJ databases">
        <authorList>
            <person name="Fulton L."/>
            <person name="Clifton S."/>
            <person name="Fulton B."/>
            <person name="Xu J."/>
            <person name="Minx P."/>
            <person name="Pepin K.H."/>
            <person name="Johnson M."/>
            <person name="Thiruvilangam P."/>
            <person name="Bhonagiri V."/>
            <person name="Nash W.E."/>
            <person name="Mardis E.R."/>
            <person name="Wilson R.K."/>
        </authorList>
    </citation>
    <scope>NUCLEOTIDE SEQUENCE [LARGE SCALE GENOMIC DNA]</scope>
    <source>
        <strain evidence="3">DSM 17216</strain>
    </source>
</reference>
<accession>B0MXX6</accession>
<evidence type="ECO:0000313" key="3">
    <source>
        <dbReference type="EMBL" id="EDS02462.1"/>
    </source>
</evidence>
<dbReference type="GeneID" id="73802514"/>
<feature type="domain" description="Capsule synthesis protein CapA" evidence="2">
    <location>
        <begin position="53"/>
        <end position="294"/>
    </location>
</feature>
<protein>
    <submittedName>
        <fullName evidence="3">Bacterial capsule synthesis protein</fullName>
    </submittedName>
</protein>
<evidence type="ECO:0000313" key="4">
    <source>
        <dbReference type="Proteomes" id="UP000005819"/>
    </source>
</evidence>
<dbReference type="CDD" id="cd07381">
    <property type="entry name" value="MPP_CapA"/>
    <property type="match status" value="1"/>
</dbReference>
<organism evidence="3 4">
    <name type="scientific">Alistipes putredinis DSM 17216</name>
    <dbReference type="NCBI Taxonomy" id="445970"/>
    <lineage>
        <taxon>Bacteria</taxon>
        <taxon>Pseudomonadati</taxon>
        <taxon>Bacteroidota</taxon>
        <taxon>Bacteroidia</taxon>
        <taxon>Bacteroidales</taxon>
        <taxon>Rikenellaceae</taxon>
        <taxon>Alistipes</taxon>
    </lineage>
</organism>
<dbReference type="SMART" id="SM00854">
    <property type="entry name" value="PGA_cap"/>
    <property type="match status" value="1"/>
</dbReference>
<dbReference type="HOGENOM" id="CLU_038823_0_0_10"/>
<dbReference type="AlphaFoldDB" id="B0MXX6"/>
<evidence type="ECO:0000256" key="1">
    <source>
        <dbReference type="ARBA" id="ARBA00005662"/>
    </source>
</evidence>
<dbReference type="OrthoDB" id="9810906at2"/>
<dbReference type="PANTHER" id="PTHR33393">
    <property type="entry name" value="POLYGLUTAMINE SYNTHESIS ACCESSORY PROTEIN RV0574C-RELATED"/>
    <property type="match status" value="1"/>
</dbReference>